<accession>A0AAD9D983</accession>
<keyword evidence="2" id="KW-0472">Membrane</keyword>
<dbReference type="EMBL" id="JATAAI010000025">
    <property type="protein sequence ID" value="KAK1737474.1"/>
    <property type="molecule type" value="Genomic_DNA"/>
</dbReference>
<feature type="region of interest" description="Disordered" evidence="1">
    <location>
        <begin position="64"/>
        <end position="109"/>
    </location>
</feature>
<sequence>MTALLLVPWGNVPFALSLMQLLLSVEPGVAAFAFAPYTHHGMVSSPALIIQSKTVHFTTRLNAANSKSKRDKNNEEQNTVDVSSSNSKSKKQSISDYLPSSSTERRRRKLVDRSNIYSIDTSLTTPKSLFVEDDEEELCFLDDLPGTDVGQSCFVSSDNYDNGDDANPSASMSQSLPFNTRLPPLAMDLTLRYLPFIMPIVAYSTYEPTARMFNKMVELISDNNWIAVDGGQYQAEIITPAINGLVVPSLALLFATLVNNTINTLRQRQLQIRTSLNTEANDLRVLATILDSLPSQLRKAKNHLREYLIQYASRVIAESKPGLSIETHMFIGSMDIELDGFLRMWNGLSMGSYGTMFIDTMLPASNYTVDQKEFNPYQLQLSITPKERQTVAPFMSPYIFSETYDALTRLRKERSIRVSALQSTYPMLHYVILALLASSICTVFLMETNQDLLLFLSAIQLKVLWSMLIGTFSALGVVNYDMIDPFRGSYNVAVSVDQFYTIRAVLISSIEEEADDELES</sequence>
<organism evidence="4 5">
    <name type="scientific">Skeletonema marinoi</name>
    <dbReference type="NCBI Taxonomy" id="267567"/>
    <lineage>
        <taxon>Eukaryota</taxon>
        <taxon>Sar</taxon>
        <taxon>Stramenopiles</taxon>
        <taxon>Ochrophyta</taxon>
        <taxon>Bacillariophyta</taxon>
        <taxon>Coscinodiscophyceae</taxon>
        <taxon>Thalassiosirophycidae</taxon>
        <taxon>Thalassiosirales</taxon>
        <taxon>Skeletonemataceae</taxon>
        <taxon>Skeletonema</taxon>
        <taxon>Skeletonema marinoi-dohrnii complex</taxon>
    </lineage>
</organism>
<keyword evidence="5" id="KW-1185">Reference proteome</keyword>
<evidence type="ECO:0000256" key="2">
    <source>
        <dbReference type="SAM" id="Phobius"/>
    </source>
</evidence>
<dbReference type="Proteomes" id="UP001224775">
    <property type="component" value="Unassembled WGS sequence"/>
</dbReference>
<dbReference type="InterPro" id="IPR025333">
    <property type="entry name" value="DUF4239"/>
</dbReference>
<feature type="chain" id="PRO_5041950942" evidence="3">
    <location>
        <begin position="32"/>
        <end position="520"/>
    </location>
</feature>
<feature type="transmembrane region" description="Helical" evidence="2">
    <location>
        <begin position="427"/>
        <end position="446"/>
    </location>
</feature>
<feature type="signal peptide" evidence="3">
    <location>
        <begin position="1"/>
        <end position="31"/>
    </location>
</feature>
<feature type="transmembrane region" description="Helical" evidence="2">
    <location>
        <begin position="237"/>
        <end position="258"/>
    </location>
</feature>
<feature type="compositionally biased region" description="Low complexity" evidence="1">
    <location>
        <begin position="83"/>
        <end position="95"/>
    </location>
</feature>
<name>A0AAD9D983_9STRA</name>
<evidence type="ECO:0000313" key="4">
    <source>
        <dbReference type="EMBL" id="KAK1737474.1"/>
    </source>
</evidence>
<evidence type="ECO:0000256" key="3">
    <source>
        <dbReference type="SAM" id="SignalP"/>
    </source>
</evidence>
<evidence type="ECO:0000313" key="5">
    <source>
        <dbReference type="Proteomes" id="UP001224775"/>
    </source>
</evidence>
<feature type="transmembrane region" description="Helical" evidence="2">
    <location>
        <begin position="452"/>
        <end position="478"/>
    </location>
</feature>
<keyword evidence="2" id="KW-0812">Transmembrane</keyword>
<protein>
    <submittedName>
        <fullName evidence="4">DUF4239 domain-containing protein</fullName>
    </submittedName>
</protein>
<keyword evidence="2" id="KW-1133">Transmembrane helix</keyword>
<evidence type="ECO:0000256" key="1">
    <source>
        <dbReference type="SAM" id="MobiDB-lite"/>
    </source>
</evidence>
<dbReference type="Pfam" id="PF14023">
    <property type="entry name" value="Bestrophin-like"/>
    <property type="match status" value="1"/>
</dbReference>
<reference evidence="4" key="1">
    <citation type="submission" date="2023-06" db="EMBL/GenBank/DDBJ databases">
        <title>Survivors Of The Sea: Transcriptome response of Skeletonema marinoi to long-term dormancy.</title>
        <authorList>
            <person name="Pinder M.I.M."/>
            <person name="Kourtchenko O."/>
            <person name="Robertson E.K."/>
            <person name="Larsson T."/>
            <person name="Maumus F."/>
            <person name="Osuna-Cruz C.M."/>
            <person name="Vancaester E."/>
            <person name="Stenow R."/>
            <person name="Vandepoele K."/>
            <person name="Ploug H."/>
            <person name="Bruchert V."/>
            <person name="Godhe A."/>
            <person name="Topel M."/>
        </authorList>
    </citation>
    <scope>NUCLEOTIDE SEQUENCE</scope>
    <source>
        <strain evidence="4">R05AC</strain>
    </source>
</reference>
<gene>
    <name evidence="4" type="ORF">QTG54_011760</name>
</gene>
<comment type="caution">
    <text evidence="4">The sequence shown here is derived from an EMBL/GenBank/DDBJ whole genome shotgun (WGS) entry which is preliminary data.</text>
</comment>
<dbReference type="AlphaFoldDB" id="A0AAD9D983"/>
<proteinExistence type="predicted"/>
<keyword evidence="3" id="KW-0732">Signal</keyword>